<accession>A0A7X5JAM5</accession>
<dbReference type="Pfam" id="PF23552">
    <property type="entry name" value="ParB_C"/>
    <property type="match status" value="1"/>
</dbReference>
<dbReference type="InterPro" id="IPR041468">
    <property type="entry name" value="HTH_ParB/Spo0J"/>
</dbReference>
<dbReference type="CDD" id="cd16393">
    <property type="entry name" value="SPO0J_N"/>
    <property type="match status" value="1"/>
</dbReference>
<evidence type="ECO:0000313" key="6">
    <source>
        <dbReference type="Proteomes" id="UP000586722"/>
    </source>
</evidence>
<dbReference type="FunFam" id="1.10.10.2830:FF:000001">
    <property type="entry name" value="Chromosome partitioning protein ParB"/>
    <property type="match status" value="1"/>
</dbReference>
<dbReference type="Proteomes" id="UP000586722">
    <property type="component" value="Unassembled WGS sequence"/>
</dbReference>
<dbReference type="GO" id="GO:0007059">
    <property type="term" value="P:chromosome segregation"/>
    <property type="evidence" value="ECO:0007669"/>
    <property type="project" value="UniProtKB-KW"/>
</dbReference>
<dbReference type="NCBIfam" id="TIGR00180">
    <property type="entry name" value="parB_part"/>
    <property type="match status" value="1"/>
</dbReference>
<dbReference type="GO" id="GO:0045881">
    <property type="term" value="P:positive regulation of sporulation resulting in formation of a cellular spore"/>
    <property type="evidence" value="ECO:0007669"/>
    <property type="project" value="TreeGrafter"/>
</dbReference>
<dbReference type="Pfam" id="PF17762">
    <property type="entry name" value="HTH_ParB"/>
    <property type="match status" value="1"/>
</dbReference>
<keyword evidence="6" id="KW-1185">Reference proteome</keyword>
<evidence type="ECO:0000256" key="1">
    <source>
        <dbReference type="ARBA" id="ARBA00006295"/>
    </source>
</evidence>
<dbReference type="RefSeq" id="WP_161677584.1">
    <property type="nucleotide sequence ID" value="NZ_JAABLP010000005.1"/>
</dbReference>
<dbReference type="PANTHER" id="PTHR33375">
    <property type="entry name" value="CHROMOSOME-PARTITIONING PROTEIN PARB-RELATED"/>
    <property type="match status" value="1"/>
</dbReference>
<reference evidence="6" key="1">
    <citation type="submission" date="2020-01" db="EMBL/GenBank/DDBJ databases">
        <authorList>
            <person name="Fang Y."/>
            <person name="Sun R."/>
            <person name="Nie L."/>
            <person name="He J."/>
            <person name="Hao L."/>
            <person name="Wang L."/>
            <person name="Su S."/>
            <person name="Lv E."/>
            <person name="Zhang Z."/>
            <person name="Xie R."/>
            <person name="Liu H."/>
        </authorList>
    </citation>
    <scope>NUCLEOTIDE SEQUENCE [LARGE SCALE GENOMIC DNA]</scope>
    <source>
        <strain evidence="6">XCT-53</strain>
    </source>
</reference>
<dbReference type="InterPro" id="IPR004437">
    <property type="entry name" value="ParB/RepB/Spo0J"/>
</dbReference>
<dbReference type="InterPro" id="IPR003115">
    <property type="entry name" value="ParB_N"/>
</dbReference>
<dbReference type="SUPFAM" id="SSF110849">
    <property type="entry name" value="ParB/Sulfiredoxin"/>
    <property type="match status" value="1"/>
</dbReference>
<dbReference type="SMART" id="SM00470">
    <property type="entry name" value="ParB"/>
    <property type="match status" value="1"/>
</dbReference>
<dbReference type="EMBL" id="JAABLQ010000003">
    <property type="protein sequence ID" value="NBN80187.1"/>
    <property type="molecule type" value="Genomic_DNA"/>
</dbReference>
<dbReference type="AlphaFoldDB" id="A0A7X5JAM5"/>
<keyword evidence="3" id="KW-0238">DNA-binding</keyword>
<evidence type="ECO:0000256" key="2">
    <source>
        <dbReference type="ARBA" id="ARBA00022829"/>
    </source>
</evidence>
<dbReference type="InterPro" id="IPR057240">
    <property type="entry name" value="ParB_dimer_C"/>
</dbReference>
<gene>
    <name evidence="5" type="ORF">GWI72_18055</name>
</gene>
<dbReference type="InterPro" id="IPR036086">
    <property type="entry name" value="ParB/Sulfiredoxin_sf"/>
</dbReference>
<dbReference type="GO" id="GO:0003677">
    <property type="term" value="F:DNA binding"/>
    <property type="evidence" value="ECO:0007669"/>
    <property type="project" value="UniProtKB-KW"/>
</dbReference>
<dbReference type="FunFam" id="3.90.1530.30:FF:000001">
    <property type="entry name" value="Chromosome partitioning protein ParB"/>
    <property type="match status" value="1"/>
</dbReference>
<protein>
    <submittedName>
        <fullName evidence="5">ParB/RepB/Spo0J family partition protein</fullName>
    </submittedName>
</protein>
<dbReference type="PANTHER" id="PTHR33375:SF1">
    <property type="entry name" value="CHROMOSOME-PARTITIONING PROTEIN PARB-RELATED"/>
    <property type="match status" value="1"/>
</dbReference>
<comment type="caution">
    <text evidence="5">The sequence shown here is derived from an EMBL/GenBank/DDBJ whole genome shotgun (WGS) entry which is preliminary data.</text>
</comment>
<dbReference type="Gene3D" id="1.10.10.2830">
    <property type="match status" value="1"/>
</dbReference>
<dbReference type="Gene3D" id="3.90.1530.30">
    <property type="match status" value="1"/>
</dbReference>
<dbReference type="InterPro" id="IPR050336">
    <property type="entry name" value="Chromosome_partition/occlusion"/>
</dbReference>
<dbReference type="Pfam" id="PF02195">
    <property type="entry name" value="ParB_N"/>
    <property type="match status" value="1"/>
</dbReference>
<evidence type="ECO:0000256" key="3">
    <source>
        <dbReference type="ARBA" id="ARBA00023125"/>
    </source>
</evidence>
<evidence type="ECO:0000256" key="4">
    <source>
        <dbReference type="ARBA" id="ARBA00025472"/>
    </source>
</evidence>
<comment type="function">
    <text evidence="4">Involved in chromosome partition. Localize to both poles of the predivisional cell following completion of DNA replication. Binds to the DNA origin of replication.</text>
</comment>
<name>A0A7X5JAM5_9HYPH</name>
<organism evidence="5 6">
    <name type="scientific">Pannonibacter tanglangensis</name>
    <dbReference type="NCBI Taxonomy" id="2750084"/>
    <lineage>
        <taxon>Bacteria</taxon>
        <taxon>Pseudomonadati</taxon>
        <taxon>Pseudomonadota</taxon>
        <taxon>Alphaproteobacteria</taxon>
        <taxon>Hyphomicrobiales</taxon>
        <taxon>Stappiaceae</taxon>
        <taxon>Pannonibacter</taxon>
    </lineage>
</organism>
<evidence type="ECO:0000313" key="5">
    <source>
        <dbReference type="EMBL" id="NBN80187.1"/>
    </source>
</evidence>
<keyword evidence="2" id="KW-0159">Chromosome partition</keyword>
<dbReference type="GO" id="GO:0005694">
    <property type="term" value="C:chromosome"/>
    <property type="evidence" value="ECO:0007669"/>
    <property type="project" value="TreeGrafter"/>
</dbReference>
<comment type="similarity">
    <text evidence="1">Belongs to the ParB family.</text>
</comment>
<sequence length="308" mass="33797">MAEDGGRNKRLGRGLAALIGDAGIVPASQEQAAAQADKAPPRDTRKVPVEFLEPNPRNPRKTFHEKDLTELTESIREKGIIQPILVRPAAGKPNHYEIIAGERRWRAAQRAGLHDVPVLIREITDQEALELAIIENVQRADLNPIEEALGYEQLTAEFAYSQNDLARLIGKSRSHVANTMRLLKLPNAVKDYLAEGLITAGHARALITLEDPSALAELIVEKGLSVREAEKLAQDPEILSKLSGSKDTAAKAEKDADTRALEKRLTDSLGLKVAIGHKPGKESGEMKIKYASLEQLDELCRKLGIETR</sequence>
<proteinExistence type="inferred from homology"/>